<dbReference type="Proteomes" id="UP000614601">
    <property type="component" value="Unassembled WGS sequence"/>
</dbReference>
<sequence length="160" mass="18415">MKVSQLLGTLVMVMVYSHIYGSKTTHPPCCRDTLSQVTCQRLQRVNGTTFGHRCNSDVEFRLIQCCATCNRFKGAVDYDRIAETLVQSQCFDRYGDVFCKRYVNATDVWELKQRPCDGNNPYIAFRSCRKSCGFCDFSQVKYTLHNALEACRMVDHLHDN</sequence>
<dbReference type="EMBL" id="CAJFCW020000006">
    <property type="protein sequence ID" value="CAG9123206.1"/>
    <property type="molecule type" value="Genomic_DNA"/>
</dbReference>
<gene>
    <name evidence="2" type="ORF">BOKJ2_LOCUS12167</name>
</gene>
<comment type="caution">
    <text evidence="2">The sequence shown here is derived from an EMBL/GenBank/DDBJ whole genome shotgun (WGS) entry which is preliminary data.</text>
</comment>
<name>A0A811LJQ5_9BILA</name>
<reference evidence="2" key="1">
    <citation type="submission" date="2020-09" db="EMBL/GenBank/DDBJ databases">
        <authorList>
            <person name="Kikuchi T."/>
        </authorList>
    </citation>
    <scope>NUCLEOTIDE SEQUENCE</scope>
    <source>
        <strain evidence="2">SH1</strain>
    </source>
</reference>
<evidence type="ECO:0000313" key="3">
    <source>
        <dbReference type="Proteomes" id="UP000614601"/>
    </source>
</evidence>
<dbReference type="Proteomes" id="UP000783686">
    <property type="component" value="Unassembled WGS sequence"/>
</dbReference>
<proteinExistence type="predicted"/>
<evidence type="ECO:0000256" key="1">
    <source>
        <dbReference type="SAM" id="SignalP"/>
    </source>
</evidence>
<protein>
    <recommendedName>
        <fullName evidence="4">ShKT domain-containing protein</fullName>
    </recommendedName>
</protein>
<keyword evidence="1" id="KW-0732">Signal</keyword>
<accession>A0A811LJQ5</accession>
<dbReference type="PANTHER" id="PTHR35017">
    <property type="entry name" value="PROTEIN CBG16223-RELATED"/>
    <property type="match status" value="1"/>
</dbReference>
<dbReference type="OrthoDB" id="5782548at2759"/>
<dbReference type="AlphaFoldDB" id="A0A811LJQ5"/>
<feature type="signal peptide" evidence="1">
    <location>
        <begin position="1"/>
        <end position="21"/>
    </location>
</feature>
<evidence type="ECO:0008006" key="4">
    <source>
        <dbReference type="Google" id="ProtNLM"/>
    </source>
</evidence>
<feature type="chain" id="PRO_5036221400" description="ShKT domain-containing protein" evidence="1">
    <location>
        <begin position="22"/>
        <end position="160"/>
    </location>
</feature>
<dbReference type="EMBL" id="CAJFDH010000006">
    <property type="protein sequence ID" value="CAD5227426.1"/>
    <property type="molecule type" value="Genomic_DNA"/>
</dbReference>
<organism evidence="2 3">
    <name type="scientific">Bursaphelenchus okinawaensis</name>
    <dbReference type="NCBI Taxonomy" id="465554"/>
    <lineage>
        <taxon>Eukaryota</taxon>
        <taxon>Metazoa</taxon>
        <taxon>Ecdysozoa</taxon>
        <taxon>Nematoda</taxon>
        <taxon>Chromadorea</taxon>
        <taxon>Rhabditida</taxon>
        <taxon>Tylenchina</taxon>
        <taxon>Tylenchomorpha</taxon>
        <taxon>Aphelenchoidea</taxon>
        <taxon>Aphelenchoididae</taxon>
        <taxon>Bursaphelenchus</taxon>
    </lineage>
</organism>
<keyword evidence="3" id="KW-1185">Reference proteome</keyword>
<evidence type="ECO:0000313" key="2">
    <source>
        <dbReference type="EMBL" id="CAD5227426.1"/>
    </source>
</evidence>
<dbReference type="PANTHER" id="PTHR35017:SF3">
    <property type="entry name" value="SHKT DOMAIN-CONTAINING PROTEIN"/>
    <property type="match status" value="1"/>
</dbReference>